<feature type="compositionally biased region" description="Basic and acidic residues" evidence="5">
    <location>
        <begin position="33"/>
        <end position="42"/>
    </location>
</feature>
<evidence type="ECO:0000256" key="3">
    <source>
        <dbReference type="ARBA" id="ARBA00023242"/>
    </source>
</evidence>
<evidence type="ECO:0000313" key="8">
    <source>
        <dbReference type="Proteomes" id="UP001530315"/>
    </source>
</evidence>
<evidence type="ECO:0000313" key="7">
    <source>
        <dbReference type="EMBL" id="KAL3779978.1"/>
    </source>
</evidence>
<dbReference type="GO" id="GO:0003677">
    <property type="term" value="F:DNA binding"/>
    <property type="evidence" value="ECO:0007669"/>
    <property type="project" value="UniProtKB-KW"/>
</dbReference>
<feature type="compositionally biased region" description="Polar residues" evidence="5">
    <location>
        <begin position="7"/>
        <end position="18"/>
    </location>
</feature>
<protein>
    <recommendedName>
        <fullName evidence="6">HSF-type DNA-binding domain-containing protein</fullName>
    </recommendedName>
</protein>
<dbReference type="SMART" id="SM00415">
    <property type="entry name" value="HSF"/>
    <property type="match status" value="1"/>
</dbReference>
<comment type="subcellular location">
    <subcellularLocation>
        <location evidence="1">Nucleus</location>
    </subcellularLocation>
</comment>
<comment type="caution">
    <text evidence="7">The sequence shown here is derived from an EMBL/GenBank/DDBJ whole genome shotgun (WGS) entry which is preliminary data.</text>
</comment>
<feature type="region of interest" description="Disordered" evidence="5">
    <location>
        <begin position="1"/>
        <end position="90"/>
    </location>
</feature>
<sequence length="615" mass="68366">MEPNRGPAQSSQDGSKNGDSPPRKACDATVGSTDRDANEGSLKKRAQSPSTSYGQSNASAKPSPSPVDKKKTSTGKKSSPKQSMTGPSYREVRVLNPNPYFYYIDHSRDVDDDPLSPLSPALSVPNFVIKLHAILICESLSDVIAWMPHGRSWKILNQTEFDRQVLPTYFNQGNVSSFYRQANGWGFRRMLKGPDKGSFYNERFIRGLPFLAKKMKRIGGAKIVDDINISHEPILWKISEERPTPAGLARDSLDYIVLDSINKCIQKGGPKAKMPFVHNLETFTYAKKDATELAIGAGVATDLSTPHGGMIDDSSSTADRRATTLREALLQQHQGLLHGHQVYNDQLEQQSHMRQPLSQNQNQQVNNLLLKLMLNRNQAATTLDPQQHQAWPQHQFQTATPTANIAHIISNAGQFPNAHILTAPPPVAEPPLLQGNIGNASSIASLLGLQQAGNNASGPLASTNENIDALSWLYLLQSNQGQGQHQTTLNPGTILNSVLQNVLQSQLQQPSMRPNVFQLYPHNQTTLRQTTYSPSNQQPYSIGNILANLASQPVQYNQQLQPYQLNQYSLPQQHQMTQPIPQQHHLMQQYDRQDRHPDHPPQDEEEDQKGNRKSD</sequence>
<dbReference type="Proteomes" id="UP001530315">
    <property type="component" value="Unassembled WGS sequence"/>
</dbReference>
<dbReference type="EMBL" id="JALLAZ020001137">
    <property type="protein sequence ID" value="KAL3779978.1"/>
    <property type="molecule type" value="Genomic_DNA"/>
</dbReference>
<keyword evidence="3" id="KW-0539">Nucleus</keyword>
<evidence type="ECO:0000256" key="2">
    <source>
        <dbReference type="ARBA" id="ARBA00023125"/>
    </source>
</evidence>
<evidence type="ECO:0000256" key="5">
    <source>
        <dbReference type="SAM" id="MobiDB-lite"/>
    </source>
</evidence>
<dbReference type="FunFam" id="1.10.10.10:FF:000479">
    <property type="entry name" value="Predicted protein"/>
    <property type="match status" value="1"/>
</dbReference>
<gene>
    <name evidence="7" type="ORF">ACHAW5_008627</name>
</gene>
<dbReference type="InterPro" id="IPR000232">
    <property type="entry name" value="HSF_DNA-bd"/>
</dbReference>
<dbReference type="PRINTS" id="PR00056">
    <property type="entry name" value="HSFDOMAIN"/>
</dbReference>
<name>A0ABD3NX03_9STRA</name>
<dbReference type="PANTHER" id="PTHR10015:SF206">
    <property type="entry name" value="HSF-TYPE DNA-BINDING DOMAIN-CONTAINING PROTEIN"/>
    <property type="match status" value="1"/>
</dbReference>
<feature type="domain" description="HSF-type DNA-binding" evidence="6">
    <location>
        <begin position="123"/>
        <end position="218"/>
    </location>
</feature>
<dbReference type="GO" id="GO:0005634">
    <property type="term" value="C:nucleus"/>
    <property type="evidence" value="ECO:0007669"/>
    <property type="project" value="UniProtKB-SubCell"/>
</dbReference>
<dbReference type="SUPFAM" id="SSF46785">
    <property type="entry name" value="Winged helix' DNA-binding domain"/>
    <property type="match status" value="1"/>
</dbReference>
<keyword evidence="8" id="KW-1185">Reference proteome</keyword>
<comment type="similarity">
    <text evidence="4">Belongs to the HSF family.</text>
</comment>
<dbReference type="InterPro" id="IPR036388">
    <property type="entry name" value="WH-like_DNA-bd_sf"/>
</dbReference>
<dbReference type="Pfam" id="PF00447">
    <property type="entry name" value="HSF_DNA-bind"/>
    <property type="match status" value="1"/>
</dbReference>
<dbReference type="InterPro" id="IPR036390">
    <property type="entry name" value="WH_DNA-bd_sf"/>
</dbReference>
<evidence type="ECO:0000256" key="4">
    <source>
        <dbReference type="RuleBase" id="RU004020"/>
    </source>
</evidence>
<evidence type="ECO:0000259" key="6">
    <source>
        <dbReference type="SMART" id="SM00415"/>
    </source>
</evidence>
<feature type="compositionally biased region" description="Basic and acidic residues" evidence="5">
    <location>
        <begin position="591"/>
        <end position="615"/>
    </location>
</feature>
<dbReference type="AlphaFoldDB" id="A0ABD3NX03"/>
<accession>A0ABD3NX03</accession>
<feature type="region of interest" description="Disordered" evidence="5">
    <location>
        <begin position="586"/>
        <end position="615"/>
    </location>
</feature>
<feature type="compositionally biased region" description="Polar residues" evidence="5">
    <location>
        <begin position="47"/>
        <end position="62"/>
    </location>
</feature>
<reference evidence="7 8" key="1">
    <citation type="submission" date="2024-10" db="EMBL/GenBank/DDBJ databases">
        <title>Updated reference genomes for cyclostephanoid diatoms.</title>
        <authorList>
            <person name="Roberts W.R."/>
            <person name="Alverson A.J."/>
        </authorList>
    </citation>
    <scope>NUCLEOTIDE SEQUENCE [LARGE SCALE GENOMIC DNA]</scope>
    <source>
        <strain evidence="7 8">AJA276-08</strain>
    </source>
</reference>
<dbReference type="PANTHER" id="PTHR10015">
    <property type="entry name" value="HEAT SHOCK TRANSCRIPTION FACTOR"/>
    <property type="match status" value="1"/>
</dbReference>
<keyword evidence="2" id="KW-0238">DNA-binding</keyword>
<evidence type="ECO:0000256" key="1">
    <source>
        <dbReference type="ARBA" id="ARBA00004123"/>
    </source>
</evidence>
<organism evidence="7 8">
    <name type="scientific">Stephanodiscus triporus</name>
    <dbReference type="NCBI Taxonomy" id="2934178"/>
    <lineage>
        <taxon>Eukaryota</taxon>
        <taxon>Sar</taxon>
        <taxon>Stramenopiles</taxon>
        <taxon>Ochrophyta</taxon>
        <taxon>Bacillariophyta</taxon>
        <taxon>Coscinodiscophyceae</taxon>
        <taxon>Thalassiosirophycidae</taxon>
        <taxon>Stephanodiscales</taxon>
        <taxon>Stephanodiscaceae</taxon>
        <taxon>Stephanodiscus</taxon>
    </lineage>
</organism>
<dbReference type="Gene3D" id="1.10.10.10">
    <property type="entry name" value="Winged helix-like DNA-binding domain superfamily/Winged helix DNA-binding domain"/>
    <property type="match status" value="1"/>
</dbReference>
<proteinExistence type="inferred from homology"/>